<dbReference type="AlphaFoldDB" id="A0A0G0YRI4"/>
<dbReference type="EMBL" id="LCCU01000003">
    <property type="protein sequence ID" value="KKS39272.1"/>
    <property type="molecule type" value="Genomic_DNA"/>
</dbReference>
<keyword evidence="1" id="KW-0472">Membrane</keyword>
<evidence type="ECO:0000313" key="2">
    <source>
        <dbReference type="EMBL" id="KKS39272.1"/>
    </source>
</evidence>
<keyword evidence="1" id="KW-0812">Transmembrane</keyword>
<gene>
    <name evidence="2" type="ORF">UV00_C0003G0104</name>
</gene>
<dbReference type="Proteomes" id="UP000033847">
    <property type="component" value="Unassembled WGS sequence"/>
</dbReference>
<keyword evidence="1" id="KW-1133">Transmembrane helix</keyword>
<organism evidence="2 3">
    <name type="scientific">candidate division WWE3 bacterium GW2011_GWF1_42_14</name>
    <dbReference type="NCBI Taxonomy" id="1619138"/>
    <lineage>
        <taxon>Bacteria</taxon>
        <taxon>Katanobacteria</taxon>
    </lineage>
</organism>
<sequence length="216" mass="25955">MINMLCVLGLALIIGGLFALSSFSEWLYKRIRPGIPEEEKAYDSYLRKLYLPDEDGYDPHCDPESLVYDPLAWERRERERQAAGWRYNKARESRREYEQTIKGHPELKNIYYDLKFQFMEENVSTAEKNKLNRLHRWEREKAVELSEYPEYPDKYREWVKRYPYATSDFSEFLYKRALLKEQEAAEWRPVGNTFIIIFLIVGLAAFVLMVLWSLRL</sequence>
<proteinExistence type="predicted"/>
<comment type="caution">
    <text evidence="2">The sequence shown here is derived from an EMBL/GenBank/DDBJ whole genome shotgun (WGS) entry which is preliminary data.</text>
</comment>
<reference evidence="2 3" key="1">
    <citation type="journal article" date="2015" name="Nature">
        <title>rRNA introns, odd ribosomes, and small enigmatic genomes across a large radiation of phyla.</title>
        <authorList>
            <person name="Brown C.T."/>
            <person name="Hug L.A."/>
            <person name="Thomas B.C."/>
            <person name="Sharon I."/>
            <person name="Castelle C.J."/>
            <person name="Singh A."/>
            <person name="Wilkins M.J."/>
            <person name="Williams K.H."/>
            <person name="Banfield J.F."/>
        </authorList>
    </citation>
    <scope>NUCLEOTIDE SEQUENCE [LARGE SCALE GENOMIC DNA]</scope>
</reference>
<protein>
    <submittedName>
        <fullName evidence="2">Uncharacterized protein</fullName>
    </submittedName>
</protein>
<evidence type="ECO:0000313" key="3">
    <source>
        <dbReference type="Proteomes" id="UP000033847"/>
    </source>
</evidence>
<accession>A0A0G0YRI4</accession>
<evidence type="ECO:0000256" key="1">
    <source>
        <dbReference type="SAM" id="Phobius"/>
    </source>
</evidence>
<name>A0A0G0YRI4_UNCKA</name>
<feature type="transmembrane region" description="Helical" evidence="1">
    <location>
        <begin position="194"/>
        <end position="214"/>
    </location>
</feature>